<dbReference type="RefSeq" id="WP_205443812.1">
    <property type="nucleotide sequence ID" value="NZ_CP061510.1"/>
</dbReference>
<reference evidence="1 2" key="1">
    <citation type="submission" date="2020-09" db="EMBL/GenBank/DDBJ databases">
        <title>Complete genome sequence of altererythrobacter flavus SS-21NJ, isolated from Dongying oil sludge in Shandong province.</title>
        <authorList>
            <person name="Sun S."/>
            <person name="Zhang Z."/>
        </authorList>
    </citation>
    <scope>NUCLEOTIDE SEQUENCE [LARGE SCALE GENOMIC DNA]</scope>
    <source>
        <strain evidence="1 2">SS-21NJ</strain>
    </source>
</reference>
<organism evidence="1 2">
    <name type="scientific">Tsuneonella flava</name>
    <dbReference type="NCBI Taxonomy" id="2055955"/>
    <lineage>
        <taxon>Bacteria</taxon>
        <taxon>Pseudomonadati</taxon>
        <taxon>Pseudomonadota</taxon>
        <taxon>Alphaproteobacteria</taxon>
        <taxon>Sphingomonadales</taxon>
        <taxon>Erythrobacteraceae</taxon>
        <taxon>Tsuneonella</taxon>
    </lineage>
</organism>
<gene>
    <name evidence="1" type="ORF">IDJ81_03295</name>
</gene>
<keyword evidence="2" id="KW-1185">Reference proteome</keyword>
<evidence type="ECO:0000313" key="2">
    <source>
        <dbReference type="Proteomes" id="UP000663637"/>
    </source>
</evidence>
<protein>
    <submittedName>
        <fullName evidence="1">Uncharacterized protein</fullName>
    </submittedName>
</protein>
<name>A0ABX7KB33_9SPHN</name>
<evidence type="ECO:0000313" key="1">
    <source>
        <dbReference type="EMBL" id="QSB45182.1"/>
    </source>
</evidence>
<dbReference type="Proteomes" id="UP000663637">
    <property type="component" value="Chromosome"/>
</dbReference>
<dbReference type="EMBL" id="CP061510">
    <property type="protein sequence ID" value="QSB45182.1"/>
    <property type="molecule type" value="Genomic_DNA"/>
</dbReference>
<accession>A0ABX7KB33</accession>
<sequence>MHAKPMTMRARHYHERLIIKAMRKLAAPAPAPSTGGELLRRAGVDEEGVSALAAVVALLPRLLPAVRLHDIRSPYVSPGEILLLGELARRQRQRSVPMYAADRWPLKLAPSLDLLLDASASALSAADLFLFHRTITAALDRAREMPSQANTL</sequence>
<proteinExistence type="predicted"/>